<evidence type="ECO:0000313" key="8">
    <source>
        <dbReference type="EMBL" id="KAH0550060.1"/>
    </source>
</evidence>
<keyword evidence="9" id="KW-1185">Reference proteome</keyword>
<feature type="transmembrane region" description="Helical" evidence="5">
    <location>
        <begin position="376"/>
        <end position="398"/>
    </location>
</feature>
<dbReference type="GO" id="GO:0004888">
    <property type="term" value="F:transmembrane signaling receptor activity"/>
    <property type="evidence" value="ECO:0007669"/>
    <property type="project" value="InterPro"/>
</dbReference>
<gene>
    <name evidence="8" type="ORF">KQX54_017203</name>
</gene>
<evidence type="ECO:0000256" key="1">
    <source>
        <dbReference type="ARBA" id="ARBA00004141"/>
    </source>
</evidence>
<evidence type="ECO:0000256" key="6">
    <source>
        <dbReference type="SAM" id="SignalP"/>
    </source>
</evidence>
<name>A0AAV7ICN4_COTGL</name>
<keyword evidence="2 5" id="KW-0812">Transmembrane</keyword>
<accession>A0AAV7ICN4</accession>
<evidence type="ECO:0000256" key="4">
    <source>
        <dbReference type="ARBA" id="ARBA00023136"/>
    </source>
</evidence>
<feature type="transmembrane region" description="Helical" evidence="5">
    <location>
        <begin position="192"/>
        <end position="211"/>
    </location>
</feature>
<keyword evidence="3 5" id="KW-1133">Transmembrane helix</keyword>
<feature type="chain" id="PRO_5043529582" description="G-protein coupled receptors family 2 profile 2 domain-containing protein" evidence="6">
    <location>
        <begin position="29"/>
        <end position="443"/>
    </location>
</feature>
<dbReference type="PANTHER" id="PTHR46953:SF1">
    <property type="entry name" value="G-PROTEIN COUPLED RECEPTOR MTH-LIKE 1-RELATED"/>
    <property type="match status" value="1"/>
</dbReference>
<dbReference type="Proteomes" id="UP000826195">
    <property type="component" value="Unassembled WGS sequence"/>
</dbReference>
<evidence type="ECO:0000259" key="7">
    <source>
        <dbReference type="PROSITE" id="PS50261"/>
    </source>
</evidence>
<sequence length="443" mass="50495">MHPRPVSSLIPPIQIIFLLLFTTPGSTTRPVYLFEIPRKCCSSTSYFNEHLECIARINGTWTPKVFLKKFSWTYSSSPSPLSSPNIVSSKCHFNISESLFLNDNSKASNYSQMKLEMGNNFCVEETMNGTTVLAKCLFREIHEQIYTLGAVIFWGAQTYMSTNIAHVILCTIVVIIYLSVPRLQRGVYNRCVVRHNICLMMAGVVLQILGFCELGNCQFNDYLMILSWLVLQYFTIATALWLNVVCYDMTLAITKFRWMTGAGQFDNVDEKRKIFVYGLFSWGGSLVPVILAGLCDYIPAVPKNFILKPNYLNFRDGPSPIVNLYFFLVPAFTLLLNNVLFVYTTFKIIKIQRSTEIATANQTNLLKKKYFLFLRLYLLMGAPWFFGMVLACLNKLVLLKTCRLIQPSLWLLILATHKSVILKVKSLSANYKRRKSSVTTISA</sequence>
<feature type="signal peptide" evidence="6">
    <location>
        <begin position="1"/>
        <end position="28"/>
    </location>
</feature>
<evidence type="ECO:0000256" key="5">
    <source>
        <dbReference type="SAM" id="Phobius"/>
    </source>
</evidence>
<dbReference type="InterPro" id="IPR052808">
    <property type="entry name" value="GPCR_Mth-like"/>
</dbReference>
<feature type="transmembrane region" description="Helical" evidence="5">
    <location>
        <begin position="231"/>
        <end position="253"/>
    </location>
</feature>
<comment type="caution">
    <text evidence="8">The sequence shown here is derived from an EMBL/GenBank/DDBJ whole genome shotgun (WGS) entry which is preliminary data.</text>
</comment>
<dbReference type="InterPro" id="IPR017981">
    <property type="entry name" value="GPCR_2-like_7TM"/>
</dbReference>
<feature type="transmembrane region" description="Helical" evidence="5">
    <location>
        <begin position="163"/>
        <end position="180"/>
    </location>
</feature>
<dbReference type="EMBL" id="JAHXZJ010001864">
    <property type="protein sequence ID" value="KAH0550060.1"/>
    <property type="molecule type" value="Genomic_DNA"/>
</dbReference>
<protein>
    <recommendedName>
        <fullName evidence="7">G-protein coupled receptors family 2 profile 2 domain-containing protein</fullName>
    </recommendedName>
</protein>
<proteinExistence type="predicted"/>
<evidence type="ECO:0000256" key="3">
    <source>
        <dbReference type="ARBA" id="ARBA00022989"/>
    </source>
</evidence>
<evidence type="ECO:0000256" key="2">
    <source>
        <dbReference type="ARBA" id="ARBA00022692"/>
    </source>
</evidence>
<dbReference type="GO" id="GO:0007166">
    <property type="term" value="P:cell surface receptor signaling pathway"/>
    <property type="evidence" value="ECO:0007669"/>
    <property type="project" value="InterPro"/>
</dbReference>
<evidence type="ECO:0000313" key="9">
    <source>
        <dbReference type="Proteomes" id="UP000826195"/>
    </source>
</evidence>
<reference evidence="8 9" key="1">
    <citation type="journal article" date="2021" name="J. Hered.">
        <title>A chromosome-level genome assembly of the parasitoid wasp, Cotesia glomerata (Hymenoptera: Braconidae).</title>
        <authorList>
            <person name="Pinto B.J."/>
            <person name="Weis J.J."/>
            <person name="Gamble T."/>
            <person name="Ode P.J."/>
            <person name="Paul R."/>
            <person name="Zaspel J.M."/>
        </authorList>
    </citation>
    <scope>NUCLEOTIDE SEQUENCE [LARGE SCALE GENOMIC DNA]</scope>
    <source>
        <strain evidence="8">CgM1</strain>
    </source>
</reference>
<dbReference type="GO" id="GO:0016020">
    <property type="term" value="C:membrane"/>
    <property type="evidence" value="ECO:0007669"/>
    <property type="project" value="UniProtKB-SubCell"/>
</dbReference>
<feature type="transmembrane region" description="Helical" evidence="5">
    <location>
        <begin position="320"/>
        <end position="343"/>
    </location>
</feature>
<comment type="subcellular location">
    <subcellularLocation>
        <location evidence="1">Membrane</location>
        <topology evidence="1">Multi-pass membrane protein</topology>
    </subcellularLocation>
</comment>
<feature type="domain" description="G-protein coupled receptors family 2 profile 2" evidence="7">
    <location>
        <begin position="156"/>
        <end position="386"/>
    </location>
</feature>
<keyword evidence="4 5" id="KW-0472">Membrane</keyword>
<feature type="transmembrane region" description="Helical" evidence="5">
    <location>
        <begin position="274"/>
        <end position="300"/>
    </location>
</feature>
<dbReference type="PROSITE" id="PS50261">
    <property type="entry name" value="G_PROTEIN_RECEP_F2_4"/>
    <property type="match status" value="1"/>
</dbReference>
<keyword evidence="6" id="KW-0732">Signal</keyword>
<dbReference type="AlphaFoldDB" id="A0AAV7ICN4"/>
<organism evidence="8 9">
    <name type="scientific">Cotesia glomerata</name>
    <name type="common">Lepidopteran parasitic wasp</name>
    <name type="synonym">Apanteles glomeratus</name>
    <dbReference type="NCBI Taxonomy" id="32391"/>
    <lineage>
        <taxon>Eukaryota</taxon>
        <taxon>Metazoa</taxon>
        <taxon>Ecdysozoa</taxon>
        <taxon>Arthropoda</taxon>
        <taxon>Hexapoda</taxon>
        <taxon>Insecta</taxon>
        <taxon>Pterygota</taxon>
        <taxon>Neoptera</taxon>
        <taxon>Endopterygota</taxon>
        <taxon>Hymenoptera</taxon>
        <taxon>Apocrita</taxon>
        <taxon>Ichneumonoidea</taxon>
        <taxon>Braconidae</taxon>
        <taxon>Microgastrinae</taxon>
        <taxon>Cotesia</taxon>
    </lineage>
</organism>
<dbReference type="PANTHER" id="PTHR46953">
    <property type="entry name" value="G-PROTEIN COUPLED RECEPTOR MTH-LIKE 1-RELATED"/>
    <property type="match status" value="1"/>
</dbReference>
<dbReference type="Gene3D" id="1.20.1070.10">
    <property type="entry name" value="Rhodopsin 7-helix transmembrane proteins"/>
    <property type="match status" value="1"/>
</dbReference>